<evidence type="ECO:0000256" key="1">
    <source>
        <dbReference type="SAM" id="MobiDB-lite"/>
    </source>
</evidence>
<reference evidence="2 3" key="1">
    <citation type="journal article" date="2019" name="Nat. Ecol. Evol.">
        <title>Megaphylogeny resolves global patterns of mushroom evolution.</title>
        <authorList>
            <person name="Varga T."/>
            <person name="Krizsan K."/>
            <person name="Foldi C."/>
            <person name="Dima B."/>
            <person name="Sanchez-Garcia M."/>
            <person name="Sanchez-Ramirez S."/>
            <person name="Szollosi G.J."/>
            <person name="Szarkandi J.G."/>
            <person name="Papp V."/>
            <person name="Albert L."/>
            <person name="Andreopoulos W."/>
            <person name="Angelini C."/>
            <person name="Antonin V."/>
            <person name="Barry K.W."/>
            <person name="Bougher N.L."/>
            <person name="Buchanan P."/>
            <person name="Buyck B."/>
            <person name="Bense V."/>
            <person name="Catcheside P."/>
            <person name="Chovatia M."/>
            <person name="Cooper J."/>
            <person name="Damon W."/>
            <person name="Desjardin D."/>
            <person name="Finy P."/>
            <person name="Geml J."/>
            <person name="Haridas S."/>
            <person name="Hughes K."/>
            <person name="Justo A."/>
            <person name="Karasinski D."/>
            <person name="Kautmanova I."/>
            <person name="Kiss B."/>
            <person name="Kocsube S."/>
            <person name="Kotiranta H."/>
            <person name="LaButti K.M."/>
            <person name="Lechner B.E."/>
            <person name="Liimatainen K."/>
            <person name="Lipzen A."/>
            <person name="Lukacs Z."/>
            <person name="Mihaltcheva S."/>
            <person name="Morgado L.N."/>
            <person name="Niskanen T."/>
            <person name="Noordeloos M.E."/>
            <person name="Ohm R.A."/>
            <person name="Ortiz-Santana B."/>
            <person name="Ovrebo C."/>
            <person name="Racz N."/>
            <person name="Riley R."/>
            <person name="Savchenko A."/>
            <person name="Shiryaev A."/>
            <person name="Soop K."/>
            <person name="Spirin V."/>
            <person name="Szebenyi C."/>
            <person name="Tomsovsky M."/>
            <person name="Tulloss R.E."/>
            <person name="Uehling J."/>
            <person name="Grigoriev I.V."/>
            <person name="Vagvolgyi C."/>
            <person name="Papp T."/>
            <person name="Martin F.M."/>
            <person name="Miettinen O."/>
            <person name="Hibbett D.S."/>
            <person name="Nagy L.G."/>
        </authorList>
    </citation>
    <scope>NUCLEOTIDE SEQUENCE [LARGE SCALE GENOMIC DNA]</scope>
    <source>
        <strain evidence="2 3">OMC1185</strain>
    </source>
</reference>
<feature type="compositionally biased region" description="Polar residues" evidence="1">
    <location>
        <begin position="363"/>
        <end position="378"/>
    </location>
</feature>
<dbReference type="EMBL" id="ML213512">
    <property type="protein sequence ID" value="TFK51156.1"/>
    <property type="molecule type" value="Genomic_DNA"/>
</dbReference>
<proteinExistence type="predicted"/>
<accession>A0A5C3N420</accession>
<name>A0A5C3N420_9AGAM</name>
<dbReference type="OrthoDB" id="3060654at2759"/>
<feature type="compositionally biased region" description="Polar residues" evidence="1">
    <location>
        <begin position="47"/>
        <end position="60"/>
    </location>
</feature>
<feature type="region of interest" description="Disordered" evidence="1">
    <location>
        <begin position="333"/>
        <end position="395"/>
    </location>
</feature>
<sequence>MSRIVFERDAQQYRVGLPRLRKLPPNPHIYDAPTAKDAALARANAPPSESAQADSELPTESTSLKRLRHRLLAHDQRSFLTGSAVPDLQVAHILNAVRRNSVRKQGVESFLLQQGLSPQTYITFDLDAPINAILLEASLHVQWDTYGTFCFVPAEANAVNMLEALRQSNQDWEHLVRLNPFLRRPLDVTAEPYNRPMWDVILLHPYAMLPEGQPLAIAQNRTFHQQGQPSPEPRVTWTSWIASGDHLVAASAPHEPLAPFIASDIRDRVLEPPISSLAMVINAHSKLDAFMRDHGATATPRIQRYSQLMSDLVTEIFFVPEGRPNVAAQEYPRRGSAEDAGMAGAPPPDQTMHQSPDEENEPGSRQGTPRPGDNTSFVDTPAEAPESPAEDGLTDTEFRLVEAKARDPKLAPKARANAAMMMLFGTRDYRDYNAERAHALRD</sequence>
<dbReference type="AlphaFoldDB" id="A0A5C3N420"/>
<keyword evidence="3" id="KW-1185">Reference proteome</keyword>
<evidence type="ECO:0000313" key="2">
    <source>
        <dbReference type="EMBL" id="TFK51156.1"/>
    </source>
</evidence>
<dbReference type="Proteomes" id="UP000305948">
    <property type="component" value="Unassembled WGS sequence"/>
</dbReference>
<gene>
    <name evidence="2" type="ORF">OE88DRAFT_1808633</name>
</gene>
<protein>
    <submittedName>
        <fullName evidence="2">Uncharacterized protein</fullName>
    </submittedName>
</protein>
<evidence type="ECO:0000313" key="3">
    <source>
        <dbReference type="Proteomes" id="UP000305948"/>
    </source>
</evidence>
<feature type="region of interest" description="Disordered" evidence="1">
    <location>
        <begin position="38"/>
        <end position="60"/>
    </location>
</feature>
<organism evidence="2 3">
    <name type="scientific">Heliocybe sulcata</name>
    <dbReference type="NCBI Taxonomy" id="5364"/>
    <lineage>
        <taxon>Eukaryota</taxon>
        <taxon>Fungi</taxon>
        <taxon>Dikarya</taxon>
        <taxon>Basidiomycota</taxon>
        <taxon>Agaricomycotina</taxon>
        <taxon>Agaricomycetes</taxon>
        <taxon>Gloeophyllales</taxon>
        <taxon>Gloeophyllaceae</taxon>
        <taxon>Heliocybe</taxon>
    </lineage>
</organism>